<comment type="similarity">
    <text evidence="2">Belongs to the histone deacetylase family. HD type 2 subfamily.</text>
</comment>
<evidence type="ECO:0000259" key="10">
    <source>
        <dbReference type="Pfam" id="PF00850"/>
    </source>
</evidence>
<dbReference type="InterPro" id="IPR037138">
    <property type="entry name" value="His_deacetylse_dom_sf"/>
</dbReference>
<accession>L1JVU7</accession>
<evidence type="ECO:0000256" key="5">
    <source>
        <dbReference type="ARBA" id="ARBA00022801"/>
    </source>
</evidence>
<dbReference type="AlphaFoldDB" id="L1JVU7"/>
<keyword evidence="8" id="KW-0804">Transcription</keyword>
<comment type="subcellular location">
    <subcellularLocation>
        <location evidence="1">Nucleus</location>
    </subcellularLocation>
</comment>
<name>L1JVU7_GUITC</name>
<dbReference type="eggNOG" id="KOG1343">
    <property type="taxonomic scope" value="Eukaryota"/>
</dbReference>
<gene>
    <name evidence="11" type="ORF">GUITHDRAFT_65370</name>
</gene>
<reference evidence="12" key="3">
    <citation type="submission" date="2016-03" db="UniProtKB">
        <authorList>
            <consortium name="EnsemblProtists"/>
        </authorList>
    </citation>
    <scope>IDENTIFICATION</scope>
</reference>
<dbReference type="PANTHER" id="PTHR10625:SF5">
    <property type="entry name" value="HISTONE DEACETYLASE"/>
    <property type="match status" value="1"/>
</dbReference>
<keyword evidence="6" id="KW-0156">Chromatin regulator</keyword>
<dbReference type="STRING" id="905079.L1JVU7"/>
<keyword evidence="5" id="KW-0378">Hydrolase</keyword>
<protein>
    <recommendedName>
        <fullName evidence="3">histone deacetylase</fullName>
        <ecNumber evidence="3">3.5.1.98</ecNumber>
    </recommendedName>
</protein>
<dbReference type="GO" id="GO:0141221">
    <property type="term" value="F:histone deacetylase activity, hydrolytic mechanism"/>
    <property type="evidence" value="ECO:0007669"/>
    <property type="project" value="UniProtKB-EC"/>
</dbReference>
<dbReference type="KEGG" id="gtt:GUITHDRAFT_65370"/>
<evidence type="ECO:0000313" key="13">
    <source>
        <dbReference type="Proteomes" id="UP000011087"/>
    </source>
</evidence>
<evidence type="ECO:0000256" key="9">
    <source>
        <dbReference type="ARBA" id="ARBA00023242"/>
    </source>
</evidence>
<keyword evidence="4" id="KW-0678">Repressor</keyword>
<dbReference type="RefSeq" id="XP_005839275.1">
    <property type="nucleotide sequence ID" value="XM_005839218.1"/>
</dbReference>
<evidence type="ECO:0000256" key="2">
    <source>
        <dbReference type="ARBA" id="ARBA00007738"/>
    </source>
</evidence>
<evidence type="ECO:0000256" key="8">
    <source>
        <dbReference type="ARBA" id="ARBA00023163"/>
    </source>
</evidence>
<dbReference type="GO" id="GO:0040029">
    <property type="term" value="P:epigenetic regulation of gene expression"/>
    <property type="evidence" value="ECO:0007669"/>
    <property type="project" value="TreeGrafter"/>
</dbReference>
<feature type="domain" description="Histone deacetylase" evidence="10">
    <location>
        <begin position="2"/>
        <end position="277"/>
    </location>
</feature>
<evidence type="ECO:0000256" key="7">
    <source>
        <dbReference type="ARBA" id="ARBA00023015"/>
    </source>
</evidence>
<evidence type="ECO:0000256" key="1">
    <source>
        <dbReference type="ARBA" id="ARBA00004123"/>
    </source>
</evidence>
<dbReference type="InterPro" id="IPR023801">
    <property type="entry name" value="His_deacetylse_dom"/>
</dbReference>
<reference evidence="13" key="2">
    <citation type="submission" date="2012-11" db="EMBL/GenBank/DDBJ databases">
        <authorList>
            <person name="Kuo A."/>
            <person name="Curtis B.A."/>
            <person name="Tanifuji G."/>
            <person name="Burki F."/>
            <person name="Gruber A."/>
            <person name="Irimia M."/>
            <person name="Maruyama S."/>
            <person name="Arias M.C."/>
            <person name="Ball S.G."/>
            <person name="Gile G.H."/>
            <person name="Hirakawa Y."/>
            <person name="Hopkins J.F."/>
            <person name="Rensing S.A."/>
            <person name="Schmutz J."/>
            <person name="Symeonidi A."/>
            <person name="Elias M."/>
            <person name="Eveleigh R.J."/>
            <person name="Herman E.K."/>
            <person name="Klute M.J."/>
            <person name="Nakayama T."/>
            <person name="Obornik M."/>
            <person name="Reyes-Prieto A."/>
            <person name="Armbrust E.V."/>
            <person name="Aves S.J."/>
            <person name="Beiko R.G."/>
            <person name="Coutinho P."/>
            <person name="Dacks J.B."/>
            <person name="Durnford D.G."/>
            <person name="Fast N.M."/>
            <person name="Green B.R."/>
            <person name="Grisdale C."/>
            <person name="Hempe F."/>
            <person name="Henrissat B."/>
            <person name="Hoppner M.P."/>
            <person name="Ishida K.-I."/>
            <person name="Kim E."/>
            <person name="Koreny L."/>
            <person name="Kroth P.G."/>
            <person name="Liu Y."/>
            <person name="Malik S.-B."/>
            <person name="Maier U.G."/>
            <person name="McRose D."/>
            <person name="Mock T."/>
            <person name="Neilson J.A."/>
            <person name="Onodera N.T."/>
            <person name="Poole A.M."/>
            <person name="Pritham E.J."/>
            <person name="Richards T.A."/>
            <person name="Rocap G."/>
            <person name="Roy S.W."/>
            <person name="Sarai C."/>
            <person name="Schaack S."/>
            <person name="Shirato S."/>
            <person name="Slamovits C.H."/>
            <person name="Spencer D.F."/>
            <person name="Suzuki S."/>
            <person name="Worden A.Z."/>
            <person name="Zauner S."/>
            <person name="Barry K."/>
            <person name="Bell C."/>
            <person name="Bharti A.K."/>
            <person name="Crow J.A."/>
            <person name="Grimwood J."/>
            <person name="Kramer R."/>
            <person name="Lindquist E."/>
            <person name="Lucas S."/>
            <person name="Salamov A."/>
            <person name="McFadden G.I."/>
            <person name="Lane C.E."/>
            <person name="Keeling P.J."/>
            <person name="Gray M.W."/>
            <person name="Grigoriev I.V."/>
            <person name="Archibald J.M."/>
        </authorList>
    </citation>
    <scope>NUCLEOTIDE SEQUENCE</scope>
    <source>
        <strain evidence="13">CCMP2712</strain>
    </source>
</reference>
<dbReference type="GO" id="GO:0000118">
    <property type="term" value="C:histone deacetylase complex"/>
    <property type="evidence" value="ECO:0007669"/>
    <property type="project" value="TreeGrafter"/>
</dbReference>
<dbReference type="OrthoDB" id="424012at2759"/>
<dbReference type="EC" id="3.5.1.98" evidence="3"/>
<evidence type="ECO:0000256" key="4">
    <source>
        <dbReference type="ARBA" id="ARBA00022491"/>
    </source>
</evidence>
<dbReference type="EnsemblProtists" id="EKX52295">
    <property type="protein sequence ID" value="EKX52295"/>
    <property type="gene ID" value="GUITHDRAFT_65370"/>
</dbReference>
<dbReference type="PRINTS" id="PR01270">
    <property type="entry name" value="HDASUPER"/>
</dbReference>
<evidence type="ECO:0000313" key="11">
    <source>
        <dbReference type="EMBL" id="EKX52295.1"/>
    </source>
</evidence>
<sequence>MHPECPQRVDRMWEEMRKQGIADSCTVLENRLAEDKEIELVHDKNYVESILSGSPEIDGSTYFHKKDSASANAARSAAGAVIDAVEAVCKGEARNSFCAVRPPGHHAERDRMMGFCIFNSVAIAAEKAKKDWGCNKVLIFDWDVHHGNGIQHIFYEDPSVLYISIHRGGMDKSFFYPTTGTAGEVGRGEGRGFNVNIPVEFPGVGDPVYSVAMERIVLPIAHAFKPDIVIVSAGYDAAGGDPLGGMNVSPAMFRKMTKQMMEVANQHCDGKIVLALEVPSCCNPPPPRHCGHSHRARREATMSMSLRTVRLNASR</sequence>
<dbReference type="Pfam" id="PF00850">
    <property type="entry name" value="Hist_deacetyl"/>
    <property type="match status" value="1"/>
</dbReference>
<dbReference type="PANTHER" id="PTHR10625">
    <property type="entry name" value="HISTONE DEACETYLASE HDAC1-RELATED"/>
    <property type="match status" value="1"/>
</dbReference>
<reference evidence="11 13" key="1">
    <citation type="journal article" date="2012" name="Nature">
        <title>Algal genomes reveal evolutionary mosaicism and the fate of nucleomorphs.</title>
        <authorList>
            <consortium name="DOE Joint Genome Institute"/>
            <person name="Curtis B.A."/>
            <person name="Tanifuji G."/>
            <person name="Burki F."/>
            <person name="Gruber A."/>
            <person name="Irimia M."/>
            <person name="Maruyama S."/>
            <person name="Arias M.C."/>
            <person name="Ball S.G."/>
            <person name="Gile G.H."/>
            <person name="Hirakawa Y."/>
            <person name="Hopkins J.F."/>
            <person name="Kuo A."/>
            <person name="Rensing S.A."/>
            <person name="Schmutz J."/>
            <person name="Symeonidi A."/>
            <person name="Elias M."/>
            <person name="Eveleigh R.J."/>
            <person name="Herman E.K."/>
            <person name="Klute M.J."/>
            <person name="Nakayama T."/>
            <person name="Obornik M."/>
            <person name="Reyes-Prieto A."/>
            <person name="Armbrust E.V."/>
            <person name="Aves S.J."/>
            <person name="Beiko R.G."/>
            <person name="Coutinho P."/>
            <person name="Dacks J.B."/>
            <person name="Durnford D.G."/>
            <person name="Fast N.M."/>
            <person name="Green B.R."/>
            <person name="Grisdale C.J."/>
            <person name="Hempel F."/>
            <person name="Henrissat B."/>
            <person name="Hoppner M.P."/>
            <person name="Ishida K."/>
            <person name="Kim E."/>
            <person name="Koreny L."/>
            <person name="Kroth P.G."/>
            <person name="Liu Y."/>
            <person name="Malik S.B."/>
            <person name="Maier U.G."/>
            <person name="McRose D."/>
            <person name="Mock T."/>
            <person name="Neilson J.A."/>
            <person name="Onodera N.T."/>
            <person name="Poole A.M."/>
            <person name="Pritham E.J."/>
            <person name="Richards T.A."/>
            <person name="Rocap G."/>
            <person name="Roy S.W."/>
            <person name="Sarai C."/>
            <person name="Schaack S."/>
            <person name="Shirato S."/>
            <person name="Slamovits C.H."/>
            <person name="Spencer D.F."/>
            <person name="Suzuki S."/>
            <person name="Worden A.Z."/>
            <person name="Zauner S."/>
            <person name="Barry K."/>
            <person name="Bell C."/>
            <person name="Bharti A.K."/>
            <person name="Crow J.A."/>
            <person name="Grimwood J."/>
            <person name="Kramer R."/>
            <person name="Lindquist E."/>
            <person name="Lucas S."/>
            <person name="Salamov A."/>
            <person name="McFadden G.I."/>
            <person name="Lane C.E."/>
            <person name="Keeling P.J."/>
            <person name="Gray M.W."/>
            <person name="Grigoriev I.V."/>
            <person name="Archibald J.M."/>
        </authorList>
    </citation>
    <scope>NUCLEOTIDE SEQUENCE</scope>
    <source>
        <strain evidence="11 13">CCMP2712</strain>
    </source>
</reference>
<dbReference type="InterPro" id="IPR023696">
    <property type="entry name" value="Ureohydrolase_dom_sf"/>
</dbReference>
<proteinExistence type="inferred from homology"/>
<dbReference type="Gene3D" id="3.40.800.20">
    <property type="entry name" value="Histone deacetylase domain"/>
    <property type="match status" value="1"/>
</dbReference>
<dbReference type="Proteomes" id="UP000011087">
    <property type="component" value="Unassembled WGS sequence"/>
</dbReference>
<keyword evidence="7" id="KW-0805">Transcription regulation</keyword>
<dbReference type="HOGENOM" id="CLU_007727_8_5_1"/>
<evidence type="ECO:0000313" key="12">
    <source>
        <dbReference type="EnsemblProtists" id="EKX52295"/>
    </source>
</evidence>
<dbReference type="GeneID" id="17308915"/>
<dbReference type="InterPro" id="IPR000286">
    <property type="entry name" value="HDACs"/>
</dbReference>
<dbReference type="CDD" id="cd09992">
    <property type="entry name" value="HDAC_classII"/>
    <property type="match status" value="1"/>
</dbReference>
<dbReference type="OMA" id="CRCWLVA"/>
<keyword evidence="13" id="KW-1185">Reference proteome</keyword>
<evidence type="ECO:0000256" key="6">
    <source>
        <dbReference type="ARBA" id="ARBA00022853"/>
    </source>
</evidence>
<organism evidence="11">
    <name type="scientific">Guillardia theta (strain CCMP2712)</name>
    <name type="common">Cryptophyte</name>
    <dbReference type="NCBI Taxonomy" id="905079"/>
    <lineage>
        <taxon>Eukaryota</taxon>
        <taxon>Cryptophyceae</taxon>
        <taxon>Pyrenomonadales</taxon>
        <taxon>Geminigeraceae</taxon>
        <taxon>Guillardia</taxon>
    </lineage>
</organism>
<dbReference type="EMBL" id="JH992973">
    <property type="protein sequence ID" value="EKX52295.1"/>
    <property type="molecule type" value="Genomic_DNA"/>
</dbReference>
<evidence type="ECO:0000256" key="3">
    <source>
        <dbReference type="ARBA" id="ARBA00012111"/>
    </source>
</evidence>
<dbReference type="PaxDb" id="55529-EKX52295"/>
<dbReference type="SUPFAM" id="SSF52768">
    <property type="entry name" value="Arginase/deacetylase"/>
    <property type="match status" value="1"/>
</dbReference>
<keyword evidence="9" id="KW-0539">Nucleus</keyword>